<gene>
    <name evidence="2" type="ORF">HDF16_002218</name>
</gene>
<dbReference type="SUPFAM" id="SSF48452">
    <property type="entry name" value="TPR-like"/>
    <property type="match status" value="2"/>
</dbReference>
<keyword evidence="1" id="KW-0472">Membrane</keyword>
<dbReference type="Proteomes" id="UP000540989">
    <property type="component" value="Unassembled WGS sequence"/>
</dbReference>
<evidence type="ECO:0000313" key="3">
    <source>
        <dbReference type="Proteomes" id="UP000540989"/>
    </source>
</evidence>
<dbReference type="PANTHER" id="PTHR12558:SF13">
    <property type="entry name" value="CELL DIVISION CYCLE PROTEIN 27 HOMOLOG"/>
    <property type="match status" value="1"/>
</dbReference>
<comment type="caution">
    <text evidence="2">The sequence shown here is derived from an EMBL/GenBank/DDBJ whole genome shotgun (WGS) entry which is preliminary data.</text>
</comment>
<evidence type="ECO:0000256" key="1">
    <source>
        <dbReference type="SAM" id="Phobius"/>
    </source>
</evidence>
<dbReference type="InterPro" id="IPR019734">
    <property type="entry name" value="TPR_rpt"/>
</dbReference>
<evidence type="ECO:0000313" key="2">
    <source>
        <dbReference type="EMBL" id="MBB5057512.1"/>
    </source>
</evidence>
<reference evidence="2 3" key="1">
    <citation type="submission" date="2020-08" db="EMBL/GenBank/DDBJ databases">
        <title>Genomic Encyclopedia of Type Strains, Phase IV (KMG-V): Genome sequencing to study the core and pangenomes of soil and plant-associated prokaryotes.</title>
        <authorList>
            <person name="Whitman W."/>
        </authorList>
    </citation>
    <scope>NUCLEOTIDE SEQUENCE [LARGE SCALE GENOMIC DNA]</scope>
    <source>
        <strain evidence="2 3">M8UP14</strain>
    </source>
</reference>
<dbReference type="Pfam" id="PF13432">
    <property type="entry name" value="TPR_16"/>
    <property type="match status" value="2"/>
</dbReference>
<keyword evidence="1" id="KW-0812">Transmembrane</keyword>
<protein>
    <submittedName>
        <fullName evidence="2">Tfp pilus assembly protein PilF</fullName>
    </submittedName>
</protein>
<dbReference type="InterPro" id="IPR011990">
    <property type="entry name" value="TPR-like_helical_dom_sf"/>
</dbReference>
<keyword evidence="3" id="KW-1185">Reference proteome</keyword>
<dbReference type="AlphaFoldDB" id="A0A7W8E3E9"/>
<feature type="transmembrane region" description="Helical" evidence="1">
    <location>
        <begin position="80"/>
        <end position="100"/>
    </location>
</feature>
<proteinExistence type="predicted"/>
<keyword evidence="1" id="KW-1133">Transmembrane helix</keyword>
<name>A0A7W8E3E9_9BACT</name>
<sequence>MTSNRSVISTEAARHHRAAQWRDPRISPLPFAAIPNSSEVILNPVILRPVILSESTRSFIASDAVEGPRRRSRHRNRSNLFAMAVAFAVLFAATTAQAQLPAGTTDTTAQQPAPDSALMRQANDALEKSDYTSALPILQKLSAATPKDPHILFDIGLTQDNLDHDAEAEAAYRASAAADPKFASPHLALGLLLARDGKPSEAHTELLAAANLAGPANDVDTAARALRGLAKLDLTNNAADARDELLTALKMSSETPDDILLSAEIAEALNDLPLADAAYKRLLATAPNDPATVAALAHVLRLENKLADAELLLTTALAAHPGDTALTAQLASAYLAEDDPAKSALAVPLAETLHQQHPEEASVTRLLARLYAQTKQPAKADPLYLALLKQTPSDPTLLDDYGANLIHLARFAEAETVLKRAVAEPKAFPTTEDLAAAYSDLAFSASENNDPTMTLQALDLRAKVAATTPGSVFLEATAHDKLHQYKHASELYKQFLDLPEVKANGKFADQEWEAKHRLIALEKMK</sequence>
<dbReference type="RefSeq" id="WP_184216493.1">
    <property type="nucleotide sequence ID" value="NZ_JACHIP010000003.1"/>
</dbReference>
<dbReference type="EMBL" id="JACHIP010000003">
    <property type="protein sequence ID" value="MBB5057512.1"/>
    <property type="molecule type" value="Genomic_DNA"/>
</dbReference>
<dbReference type="SMART" id="SM00028">
    <property type="entry name" value="TPR"/>
    <property type="match status" value="4"/>
</dbReference>
<dbReference type="Gene3D" id="1.25.40.10">
    <property type="entry name" value="Tetratricopeptide repeat domain"/>
    <property type="match status" value="3"/>
</dbReference>
<accession>A0A7W8E3E9</accession>
<dbReference type="PANTHER" id="PTHR12558">
    <property type="entry name" value="CELL DIVISION CYCLE 16,23,27"/>
    <property type="match status" value="1"/>
</dbReference>
<organism evidence="2 3">
    <name type="scientific">Granulicella aggregans</name>
    <dbReference type="NCBI Taxonomy" id="474949"/>
    <lineage>
        <taxon>Bacteria</taxon>
        <taxon>Pseudomonadati</taxon>
        <taxon>Acidobacteriota</taxon>
        <taxon>Terriglobia</taxon>
        <taxon>Terriglobales</taxon>
        <taxon>Acidobacteriaceae</taxon>
        <taxon>Granulicella</taxon>
    </lineage>
</organism>